<keyword evidence="1" id="KW-0812">Transmembrane</keyword>
<keyword evidence="1" id="KW-1133">Transmembrane helix</keyword>
<sequence length="75" mass="8621">MLPTSNCLFYTPAYKYSYPSSFFIFWISLPISSSAIFALLSPFFRPALFSSFLSSTSDVPLFPLFWLQPCFFFSS</sequence>
<protein>
    <submittedName>
        <fullName evidence="2">Putative ovule protein</fullName>
    </submittedName>
</protein>
<evidence type="ECO:0000256" key="1">
    <source>
        <dbReference type="SAM" id="Phobius"/>
    </source>
</evidence>
<feature type="transmembrane region" description="Helical" evidence="1">
    <location>
        <begin position="20"/>
        <end position="40"/>
    </location>
</feature>
<organism evidence="2">
    <name type="scientific">Solanum chacoense</name>
    <name type="common">Chaco potato</name>
    <dbReference type="NCBI Taxonomy" id="4108"/>
    <lineage>
        <taxon>Eukaryota</taxon>
        <taxon>Viridiplantae</taxon>
        <taxon>Streptophyta</taxon>
        <taxon>Embryophyta</taxon>
        <taxon>Tracheophyta</taxon>
        <taxon>Spermatophyta</taxon>
        <taxon>Magnoliopsida</taxon>
        <taxon>eudicotyledons</taxon>
        <taxon>Gunneridae</taxon>
        <taxon>Pentapetalae</taxon>
        <taxon>asterids</taxon>
        <taxon>lamiids</taxon>
        <taxon>Solanales</taxon>
        <taxon>Solanaceae</taxon>
        <taxon>Solanoideae</taxon>
        <taxon>Solaneae</taxon>
        <taxon>Solanum</taxon>
    </lineage>
</organism>
<evidence type="ECO:0000313" key="2">
    <source>
        <dbReference type="EMBL" id="JAP08784.1"/>
    </source>
</evidence>
<accession>A0A0V0GNF2</accession>
<dbReference type="EMBL" id="GEDG01036275">
    <property type="protein sequence ID" value="JAP08784.1"/>
    <property type="molecule type" value="Transcribed_RNA"/>
</dbReference>
<name>A0A0V0GNF2_SOLCH</name>
<dbReference type="AlphaFoldDB" id="A0A0V0GNF2"/>
<reference evidence="2" key="1">
    <citation type="submission" date="2015-12" db="EMBL/GenBank/DDBJ databases">
        <title>Gene expression during late stages of embryo sac development: a critical building block for successful pollen-pistil interactions.</title>
        <authorList>
            <person name="Liu Y."/>
            <person name="Joly V."/>
            <person name="Sabar M."/>
            <person name="Matton D.P."/>
        </authorList>
    </citation>
    <scope>NUCLEOTIDE SEQUENCE</scope>
</reference>
<proteinExistence type="predicted"/>
<keyword evidence="1" id="KW-0472">Membrane</keyword>